<dbReference type="InterPro" id="IPR013154">
    <property type="entry name" value="ADH-like_N"/>
</dbReference>
<dbReference type="SUPFAM" id="SSF50129">
    <property type="entry name" value="GroES-like"/>
    <property type="match status" value="1"/>
</dbReference>
<feature type="domain" description="Enoyl reductase (ER)" evidence="1">
    <location>
        <begin position="17"/>
        <end position="342"/>
    </location>
</feature>
<gene>
    <name evidence="2" type="ORF">FHL15_003092</name>
</gene>
<dbReference type="InterPro" id="IPR052711">
    <property type="entry name" value="Zinc_ADH-like"/>
</dbReference>
<dbReference type="EMBL" id="VFLP01000013">
    <property type="protein sequence ID" value="TRX95950.1"/>
    <property type="molecule type" value="Genomic_DNA"/>
</dbReference>
<evidence type="ECO:0000313" key="2">
    <source>
        <dbReference type="EMBL" id="TRX95950.1"/>
    </source>
</evidence>
<dbReference type="InterPro" id="IPR036291">
    <property type="entry name" value="NAD(P)-bd_dom_sf"/>
</dbReference>
<protein>
    <recommendedName>
        <fullName evidence="1">Enoyl reductase (ER) domain-containing protein</fullName>
    </recommendedName>
</protein>
<dbReference type="Pfam" id="PF08240">
    <property type="entry name" value="ADH_N"/>
    <property type="match status" value="1"/>
</dbReference>
<evidence type="ECO:0000313" key="3">
    <source>
        <dbReference type="Proteomes" id="UP000319160"/>
    </source>
</evidence>
<dbReference type="CDD" id="cd08276">
    <property type="entry name" value="MDR7"/>
    <property type="match status" value="1"/>
</dbReference>
<dbReference type="OrthoDB" id="9930022at2759"/>
<comment type="caution">
    <text evidence="2">The sequence shown here is derived from an EMBL/GenBank/DDBJ whole genome shotgun (WGS) entry which is preliminary data.</text>
</comment>
<dbReference type="InterPro" id="IPR020843">
    <property type="entry name" value="ER"/>
</dbReference>
<dbReference type="Gene3D" id="3.90.180.10">
    <property type="entry name" value="Medium-chain alcohol dehydrogenases, catalytic domain"/>
    <property type="match status" value="1"/>
</dbReference>
<dbReference type="SUPFAM" id="SSF51735">
    <property type="entry name" value="NAD(P)-binding Rossmann-fold domains"/>
    <property type="match status" value="1"/>
</dbReference>
<dbReference type="STRING" id="2512241.A0A553I6X2"/>
<accession>A0A553I6X2</accession>
<dbReference type="Gene3D" id="3.40.50.720">
    <property type="entry name" value="NAD(P)-binding Rossmann-like Domain"/>
    <property type="match status" value="1"/>
</dbReference>
<dbReference type="PANTHER" id="PTHR45033">
    <property type="match status" value="1"/>
</dbReference>
<dbReference type="GO" id="GO:0016491">
    <property type="term" value="F:oxidoreductase activity"/>
    <property type="evidence" value="ECO:0007669"/>
    <property type="project" value="InterPro"/>
</dbReference>
<dbReference type="Proteomes" id="UP000319160">
    <property type="component" value="Unassembled WGS sequence"/>
</dbReference>
<proteinExistence type="predicted"/>
<dbReference type="AlphaFoldDB" id="A0A553I6X2"/>
<dbReference type="InterPro" id="IPR011032">
    <property type="entry name" value="GroES-like_sf"/>
</dbReference>
<dbReference type="SMART" id="SM00829">
    <property type="entry name" value="PKS_ER"/>
    <property type="match status" value="1"/>
</dbReference>
<dbReference type="Pfam" id="PF00107">
    <property type="entry name" value="ADH_zinc_N"/>
    <property type="match status" value="1"/>
</dbReference>
<keyword evidence="3" id="KW-1185">Reference proteome</keyword>
<name>A0A553I6X2_9PEZI</name>
<dbReference type="InterPro" id="IPR013149">
    <property type="entry name" value="ADH-like_C"/>
</dbReference>
<evidence type="ECO:0000259" key="1">
    <source>
        <dbReference type="SMART" id="SM00829"/>
    </source>
</evidence>
<dbReference type="PANTHER" id="PTHR45033:SF2">
    <property type="entry name" value="ZINC-TYPE ALCOHOL DEHYDROGENASE-LIKE PROTEIN C1773.06C"/>
    <property type="match status" value="1"/>
</dbReference>
<organism evidence="2 3">
    <name type="scientific">Xylaria flabelliformis</name>
    <dbReference type="NCBI Taxonomy" id="2512241"/>
    <lineage>
        <taxon>Eukaryota</taxon>
        <taxon>Fungi</taxon>
        <taxon>Dikarya</taxon>
        <taxon>Ascomycota</taxon>
        <taxon>Pezizomycotina</taxon>
        <taxon>Sordariomycetes</taxon>
        <taxon>Xylariomycetidae</taxon>
        <taxon>Xylariales</taxon>
        <taxon>Xylariaceae</taxon>
        <taxon>Xylaria</taxon>
    </lineage>
</organism>
<reference evidence="3" key="1">
    <citation type="submission" date="2019-06" db="EMBL/GenBank/DDBJ databases">
        <title>Draft genome sequence of the griseofulvin-producing fungus Xylaria cubensis strain G536.</title>
        <authorList>
            <person name="Mead M.E."/>
            <person name="Raja H.A."/>
            <person name="Steenwyk J.L."/>
            <person name="Knowles S.L."/>
            <person name="Oberlies N.H."/>
            <person name="Rokas A."/>
        </authorList>
    </citation>
    <scope>NUCLEOTIDE SEQUENCE [LARGE SCALE GENOMIC DNA]</scope>
    <source>
        <strain evidence="3">G536</strain>
    </source>
</reference>
<sequence length="351" mass="37375">MAIPSTQKQWTVTGTGKELETLQYGDGEVPKVGDSDVLVKLHAASLNYRDLIIPRGKYPFPTKFPVVAASDGAGEVVDVGSKVTKWKKGDRVVTLFNQGHQYGPMSIEAAGTGVGGVVDGTLRQYGVFGENGIVRAPKNLSYVEAATLSCAALTSWNALYGLKALRPGDTVLVQGTGGVSLFALQFAKAAGATVIATTSSKEKEEIVRKLGAHHILNYKEDENWGETARKLTGGAGVDFIIEVGGSGTLQQSLKAIKYEGIISIIGFLGGVKAQASLIDCLTNICTARGVYVGSRQQMEDMVAAIEVNDIHPVVDSKIFTLEQAKEAYDYQWAQGHVGKVGIEIKIARAEN</sequence>